<feature type="region of interest" description="Disordered" evidence="7">
    <location>
        <begin position="299"/>
        <end position="332"/>
    </location>
</feature>
<dbReference type="InterPro" id="IPR000467">
    <property type="entry name" value="G_patch_dom"/>
</dbReference>
<feature type="compositionally biased region" description="Basic residues" evidence="7">
    <location>
        <begin position="382"/>
        <end position="392"/>
    </location>
</feature>
<keyword evidence="10" id="KW-1185">Reference proteome</keyword>
<sequence length="481" mass="52003">MGLAGRKVKRRIPADPRNLSWADDASRFGQSYLSKFGWDAAQGVGLGASGDGMKSHLKVSHKLDMLGIGAAHKKDPHGIAWKQNKDFEALLQRLNGGKEEKDSAVEQGGFVSATKGKAKEDGTDGEDVTIPRDKKRKGKRKHHDEGDGSRERDKKRKKKQKVETQGTNEGGATEDKPLNVADDDTLQNDDAPTPSSMKATETNDFRPKPKGRPMAHRARFQAAKRLATKSTAAIAEILGIAPSSSTPPSLLATPKRSSSTPEPFSTPEDAQPSLEKLTTSTKSLADYFRDKLAAKKSTVFTPILPDADDDNDPPRSGLGVSRVSLPSRADEAPQRMGLGFASLTLTGTPTALESTLTAQGTQVIPAPGPRVQNGYNQENHDKNKRKGSKRSKILGTGIEGGAQRQELQAHLEADNKDAGRESIGRDSGDAKIKKDSRHEDPTTENLEDTSVKIEVKKKRREAKGNVTGSDKSKRKSRKGSE</sequence>
<dbReference type="Pfam" id="PF01585">
    <property type="entry name" value="G-patch"/>
    <property type="match status" value="1"/>
</dbReference>
<evidence type="ECO:0000256" key="7">
    <source>
        <dbReference type="SAM" id="MobiDB-lite"/>
    </source>
</evidence>
<dbReference type="GO" id="GO:0005730">
    <property type="term" value="C:nucleolus"/>
    <property type="evidence" value="ECO:0007669"/>
    <property type="project" value="UniProtKB-SubCell"/>
</dbReference>
<evidence type="ECO:0000256" key="3">
    <source>
        <dbReference type="ARBA" id="ARBA00022552"/>
    </source>
</evidence>
<dbReference type="AlphaFoldDB" id="A0A0C9ZDL9"/>
<evidence type="ECO:0000313" key="10">
    <source>
        <dbReference type="Proteomes" id="UP000054018"/>
    </source>
</evidence>
<evidence type="ECO:0000313" key="9">
    <source>
        <dbReference type="EMBL" id="KIK18028.1"/>
    </source>
</evidence>
<evidence type="ECO:0000259" key="8">
    <source>
        <dbReference type="PROSITE" id="PS50174"/>
    </source>
</evidence>
<accession>A0A0C9ZDL9</accession>
<dbReference type="STRING" id="765257.A0A0C9ZDL9"/>
<name>A0A0C9ZDL9_9AGAM</name>
<organism evidence="9 10">
    <name type="scientific">Pisolithus microcarpus 441</name>
    <dbReference type="NCBI Taxonomy" id="765257"/>
    <lineage>
        <taxon>Eukaryota</taxon>
        <taxon>Fungi</taxon>
        <taxon>Dikarya</taxon>
        <taxon>Basidiomycota</taxon>
        <taxon>Agaricomycotina</taxon>
        <taxon>Agaricomycetes</taxon>
        <taxon>Agaricomycetidae</taxon>
        <taxon>Boletales</taxon>
        <taxon>Sclerodermatineae</taxon>
        <taxon>Pisolithaceae</taxon>
        <taxon>Pisolithus</taxon>
    </lineage>
</organism>
<protein>
    <recommendedName>
        <fullName evidence="6">PinX1-related protein 1</fullName>
    </recommendedName>
</protein>
<feature type="region of interest" description="Disordered" evidence="7">
    <location>
        <begin position="97"/>
        <end position="218"/>
    </location>
</feature>
<keyword evidence="4" id="KW-0539">Nucleus</keyword>
<feature type="compositionally biased region" description="Basic residues" evidence="7">
    <location>
        <begin position="208"/>
        <end position="218"/>
    </location>
</feature>
<dbReference type="EMBL" id="KN833814">
    <property type="protein sequence ID" value="KIK18028.1"/>
    <property type="molecule type" value="Genomic_DNA"/>
</dbReference>
<dbReference type="GO" id="GO:0006364">
    <property type="term" value="P:rRNA processing"/>
    <property type="evidence" value="ECO:0007669"/>
    <property type="project" value="UniProtKB-KW"/>
</dbReference>
<feature type="compositionally biased region" description="Basic residues" evidence="7">
    <location>
        <begin position="133"/>
        <end position="142"/>
    </location>
</feature>
<gene>
    <name evidence="9" type="ORF">PISMIDRAFT_207776</name>
</gene>
<dbReference type="OrthoDB" id="29523at2759"/>
<dbReference type="PANTHER" id="PTHR23149">
    <property type="entry name" value="G PATCH DOMAIN CONTAINING PROTEIN"/>
    <property type="match status" value="1"/>
</dbReference>
<reference evidence="9 10" key="1">
    <citation type="submission" date="2014-04" db="EMBL/GenBank/DDBJ databases">
        <authorList>
            <consortium name="DOE Joint Genome Institute"/>
            <person name="Kuo A."/>
            <person name="Kohler A."/>
            <person name="Costa M.D."/>
            <person name="Nagy L.G."/>
            <person name="Floudas D."/>
            <person name="Copeland A."/>
            <person name="Barry K.W."/>
            <person name="Cichocki N."/>
            <person name="Veneault-Fourrey C."/>
            <person name="LaButti K."/>
            <person name="Lindquist E.A."/>
            <person name="Lipzen A."/>
            <person name="Lundell T."/>
            <person name="Morin E."/>
            <person name="Murat C."/>
            <person name="Sun H."/>
            <person name="Tunlid A."/>
            <person name="Henrissat B."/>
            <person name="Grigoriev I.V."/>
            <person name="Hibbett D.S."/>
            <person name="Martin F."/>
            <person name="Nordberg H.P."/>
            <person name="Cantor M.N."/>
            <person name="Hua S.X."/>
        </authorList>
    </citation>
    <scope>NUCLEOTIDE SEQUENCE [LARGE SCALE GENOMIC DNA]</scope>
    <source>
        <strain evidence="9 10">441</strain>
    </source>
</reference>
<feature type="compositionally biased region" description="Basic residues" evidence="7">
    <location>
        <begin position="472"/>
        <end position="481"/>
    </location>
</feature>
<feature type="compositionally biased region" description="Low complexity" evidence="7">
    <location>
        <begin position="241"/>
        <end position="268"/>
    </location>
</feature>
<evidence type="ECO:0000256" key="2">
    <source>
        <dbReference type="ARBA" id="ARBA00022517"/>
    </source>
</evidence>
<feature type="compositionally biased region" description="Basic and acidic residues" evidence="7">
    <location>
        <begin position="143"/>
        <end position="152"/>
    </location>
</feature>
<feature type="region of interest" description="Disordered" evidence="7">
    <location>
        <begin position="360"/>
        <end position="481"/>
    </location>
</feature>
<keyword evidence="3" id="KW-0698">rRNA processing</keyword>
<reference evidence="10" key="2">
    <citation type="submission" date="2015-01" db="EMBL/GenBank/DDBJ databases">
        <title>Evolutionary Origins and Diversification of the Mycorrhizal Mutualists.</title>
        <authorList>
            <consortium name="DOE Joint Genome Institute"/>
            <consortium name="Mycorrhizal Genomics Consortium"/>
            <person name="Kohler A."/>
            <person name="Kuo A."/>
            <person name="Nagy L.G."/>
            <person name="Floudas D."/>
            <person name="Copeland A."/>
            <person name="Barry K.W."/>
            <person name="Cichocki N."/>
            <person name="Veneault-Fourrey C."/>
            <person name="LaButti K."/>
            <person name="Lindquist E.A."/>
            <person name="Lipzen A."/>
            <person name="Lundell T."/>
            <person name="Morin E."/>
            <person name="Murat C."/>
            <person name="Riley R."/>
            <person name="Ohm R."/>
            <person name="Sun H."/>
            <person name="Tunlid A."/>
            <person name="Henrissat B."/>
            <person name="Grigoriev I.V."/>
            <person name="Hibbett D.S."/>
            <person name="Martin F."/>
        </authorList>
    </citation>
    <scope>NUCLEOTIDE SEQUENCE [LARGE SCALE GENOMIC DNA]</scope>
    <source>
        <strain evidence="10">441</strain>
    </source>
</reference>
<proteinExistence type="inferred from homology"/>
<dbReference type="InterPro" id="IPR050656">
    <property type="entry name" value="PINX1"/>
</dbReference>
<evidence type="ECO:0000256" key="4">
    <source>
        <dbReference type="ARBA" id="ARBA00023242"/>
    </source>
</evidence>
<feature type="domain" description="G-patch" evidence="8">
    <location>
        <begin position="25"/>
        <end position="73"/>
    </location>
</feature>
<comment type="subcellular location">
    <subcellularLocation>
        <location evidence="1">Nucleus</location>
        <location evidence="1">Nucleolus</location>
    </subcellularLocation>
</comment>
<feature type="compositionally biased region" description="Polar residues" evidence="7">
    <location>
        <begin position="188"/>
        <end position="200"/>
    </location>
</feature>
<dbReference type="PANTHER" id="PTHR23149:SF31">
    <property type="entry name" value="PROTEIN PXR1"/>
    <property type="match status" value="1"/>
</dbReference>
<comment type="similarity">
    <text evidence="5">Belongs to the PINX1 family.</text>
</comment>
<dbReference type="Proteomes" id="UP000054018">
    <property type="component" value="Unassembled WGS sequence"/>
</dbReference>
<dbReference type="PROSITE" id="PS50174">
    <property type="entry name" value="G_PATCH"/>
    <property type="match status" value="1"/>
</dbReference>
<keyword evidence="2" id="KW-0690">Ribosome biogenesis</keyword>
<evidence type="ECO:0000256" key="1">
    <source>
        <dbReference type="ARBA" id="ARBA00004604"/>
    </source>
</evidence>
<feature type="region of interest" description="Disordered" evidence="7">
    <location>
        <begin position="239"/>
        <end position="278"/>
    </location>
</feature>
<evidence type="ECO:0000256" key="5">
    <source>
        <dbReference type="ARBA" id="ARBA00038007"/>
    </source>
</evidence>
<dbReference type="HOGENOM" id="CLU_044872_0_0_1"/>
<evidence type="ECO:0000256" key="6">
    <source>
        <dbReference type="ARBA" id="ARBA00041961"/>
    </source>
</evidence>
<dbReference type="GO" id="GO:0003676">
    <property type="term" value="F:nucleic acid binding"/>
    <property type="evidence" value="ECO:0007669"/>
    <property type="project" value="InterPro"/>
</dbReference>
<feature type="compositionally biased region" description="Basic and acidic residues" evidence="7">
    <location>
        <begin position="407"/>
        <end position="441"/>
    </location>
</feature>